<name>A0A0B5DZI1_9RHOB</name>
<feature type="transmembrane region" description="Helical" evidence="1">
    <location>
        <begin position="6"/>
        <end position="29"/>
    </location>
</feature>
<reference evidence="2 3" key="1">
    <citation type="journal article" date="2014" name="Int. J. Syst. Evol. Microbiol.">
        <title>Celeribacter indicus sp. nov., a polycyclic aromatic hydrocarbon-degrading bacterium from deep-sea sediment and reclassification of Huaishuia halophila as Celeribacter halophilus comb. nov.</title>
        <authorList>
            <person name="Lai Q."/>
            <person name="Cao J."/>
            <person name="Yuan J."/>
            <person name="Li F."/>
            <person name="Shao Z."/>
        </authorList>
    </citation>
    <scope>NUCLEOTIDE SEQUENCE [LARGE SCALE GENOMIC DNA]</scope>
    <source>
        <strain evidence="2">P73</strain>
    </source>
</reference>
<organism evidence="2 3">
    <name type="scientific">Celeribacter indicus</name>
    <dbReference type="NCBI Taxonomy" id="1208324"/>
    <lineage>
        <taxon>Bacteria</taxon>
        <taxon>Pseudomonadati</taxon>
        <taxon>Pseudomonadota</taxon>
        <taxon>Alphaproteobacteria</taxon>
        <taxon>Rhodobacterales</taxon>
        <taxon>Roseobacteraceae</taxon>
        <taxon>Celeribacter</taxon>
    </lineage>
</organism>
<proteinExistence type="predicted"/>
<evidence type="ECO:0000313" key="2">
    <source>
        <dbReference type="EMBL" id="AJE48444.1"/>
    </source>
</evidence>
<keyword evidence="1" id="KW-0812">Transmembrane</keyword>
<keyword evidence="1" id="KW-1133">Transmembrane helix</keyword>
<accession>A0A0B5DZI1</accession>
<evidence type="ECO:0000313" key="3">
    <source>
        <dbReference type="Proteomes" id="UP000031521"/>
    </source>
</evidence>
<keyword evidence="3" id="KW-1185">Reference proteome</keyword>
<keyword evidence="1" id="KW-0472">Membrane</keyword>
<dbReference type="EMBL" id="CP004393">
    <property type="protein sequence ID" value="AJE48444.1"/>
    <property type="molecule type" value="Genomic_DNA"/>
</dbReference>
<gene>
    <name evidence="2" type="ORF">P73_3729</name>
</gene>
<evidence type="ECO:0000256" key="1">
    <source>
        <dbReference type="SAM" id="Phobius"/>
    </source>
</evidence>
<dbReference type="HOGENOM" id="CLU_178446_0_0_5"/>
<dbReference type="RefSeq" id="WP_052453413.1">
    <property type="nucleotide sequence ID" value="NZ_CP004393.1"/>
</dbReference>
<feature type="transmembrane region" description="Helical" evidence="1">
    <location>
        <begin position="41"/>
        <end position="62"/>
    </location>
</feature>
<feature type="transmembrane region" description="Helical" evidence="1">
    <location>
        <begin position="68"/>
        <end position="88"/>
    </location>
</feature>
<dbReference type="Pfam" id="PF12966">
    <property type="entry name" value="AtpR"/>
    <property type="match status" value="1"/>
</dbReference>
<dbReference type="Proteomes" id="UP000031521">
    <property type="component" value="Chromosome"/>
</dbReference>
<dbReference type="AlphaFoldDB" id="A0A0B5DZI1"/>
<dbReference type="STRING" id="1208324.P73_3729"/>
<protein>
    <submittedName>
        <fullName evidence="2">ATP synthase F0F1 subunit</fullName>
    </submittedName>
</protein>
<sequence>MIDLDWTLVGLGALGGAVAGVLFFAGLALGMRLALRARRPVPVLVTSAGLRIAALLAAGWLVAQAGAAVLAAFALAFVAVRFLAVALARPPRAEKDAPGWN</sequence>
<dbReference type="KEGG" id="cid:P73_3729"/>
<dbReference type="InterPro" id="IPR017581">
    <property type="entry name" value="AtpR-like"/>
</dbReference>